<feature type="region of interest" description="Disordered" evidence="1">
    <location>
        <begin position="33"/>
        <end position="71"/>
    </location>
</feature>
<protein>
    <submittedName>
        <fullName evidence="2">Uncharacterized protein</fullName>
    </submittedName>
</protein>
<dbReference type="Proteomes" id="UP000624279">
    <property type="component" value="Unassembled WGS sequence"/>
</dbReference>
<feature type="compositionally biased region" description="Low complexity" evidence="1">
    <location>
        <begin position="42"/>
        <end position="71"/>
    </location>
</feature>
<dbReference type="RefSeq" id="WP_186943687.1">
    <property type="nucleotide sequence ID" value="NZ_JACOGA010000022.1"/>
</dbReference>
<evidence type="ECO:0000256" key="1">
    <source>
        <dbReference type="SAM" id="MobiDB-lite"/>
    </source>
</evidence>
<organism evidence="2 3">
    <name type="scientific">Undibacterium flavidum</name>
    <dbReference type="NCBI Taxonomy" id="2762297"/>
    <lineage>
        <taxon>Bacteria</taxon>
        <taxon>Pseudomonadati</taxon>
        <taxon>Pseudomonadota</taxon>
        <taxon>Betaproteobacteria</taxon>
        <taxon>Burkholderiales</taxon>
        <taxon>Oxalobacteraceae</taxon>
        <taxon>Undibacterium</taxon>
    </lineage>
</organism>
<gene>
    <name evidence="2" type="ORF">H8K55_19205</name>
</gene>
<keyword evidence="3" id="KW-1185">Reference proteome</keyword>
<accession>A0ABR6YGK6</accession>
<dbReference type="EMBL" id="JACOGA010000022">
    <property type="protein sequence ID" value="MBC3875725.1"/>
    <property type="molecule type" value="Genomic_DNA"/>
</dbReference>
<sequence>MKSLLKFGAVLLSFGLVLSMVGVVIVRAHAVPEPASEAVSKTPTTVPAPATSTTNPTNPTNPAVVSSVPKS</sequence>
<evidence type="ECO:0000313" key="2">
    <source>
        <dbReference type="EMBL" id="MBC3875725.1"/>
    </source>
</evidence>
<comment type="caution">
    <text evidence="2">The sequence shown here is derived from an EMBL/GenBank/DDBJ whole genome shotgun (WGS) entry which is preliminary data.</text>
</comment>
<proteinExistence type="predicted"/>
<evidence type="ECO:0000313" key="3">
    <source>
        <dbReference type="Proteomes" id="UP000624279"/>
    </source>
</evidence>
<reference evidence="2 3" key="1">
    <citation type="submission" date="2020-08" db="EMBL/GenBank/DDBJ databases">
        <title>Novel species isolated from subtropical streams in China.</title>
        <authorList>
            <person name="Lu H."/>
        </authorList>
    </citation>
    <scope>NUCLEOTIDE SEQUENCE [LARGE SCALE GENOMIC DNA]</scope>
    <source>
        <strain evidence="2 3">LX15W</strain>
    </source>
</reference>
<name>A0ABR6YGK6_9BURK</name>